<evidence type="ECO:0000313" key="2">
    <source>
        <dbReference type="Proteomes" id="UP000178526"/>
    </source>
</evidence>
<dbReference type="Proteomes" id="UP000178526">
    <property type="component" value="Unassembled WGS sequence"/>
</dbReference>
<dbReference type="AlphaFoldDB" id="A0A1F7RF34"/>
<accession>A0A1F7RF34</accession>
<evidence type="ECO:0000313" key="1">
    <source>
        <dbReference type="EMBL" id="OGL40132.1"/>
    </source>
</evidence>
<proteinExistence type="predicted"/>
<dbReference type="EMBL" id="MGDB01000107">
    <property type="protein sequence ID" value="OGL40132.1"/>
    <property type="molecule type" value="Genomic_DNA"/>
</dbReference>
<comment type="caution">
    <text evidence="1">The sequence shown here is derived from an EMBL/GenBank/DDBJ whole genome shotgun (WGS) entry which is preliminary data.</text>
</comment>
<protein>
    <submittedName>
        <fullName evidence="1">Uncharacterized protein</fullName>
    </submittedName>
</protein>
<gene>
    <name evidence="1" type="ORF">A2042_02770</name>
</gene>
<name>A0A1F7RF34_9BACT</name>
<reference evidence="1 2" key="1">
    <citation type="journal article" date="2016" name="Nat. Commun.">
        <title>Thousands of microbial genomes shed light on interconnected biogeochemical processes in an aquifer system.</title>
        <authorList>
            <person name="Anantharaman K."/>
            <person name="Brown C.T."/>
            <person name="Hug L.A."/>
            <person name="Sharon I."/>
            <person name="Castelle C.J."/>
            <person name="Probst A.J."/>
            <person name="Thomas B.C."/>
            <person name="Singh A."/>
            <person name="Wilkins M.J."/>
            <person name="Karaoz U."/>
            <person name="Brodie E.L."/>
            <person name="Williams K.H."/>
            <person name="Hubbard S.S."/>
            <person name="Banfield J.F."/>
        </authorList>
    </citation>
    <scope>NUCLEOTIDE SEQUENCE [LARGE SCALE GENOMIC DNA]</scope>
</reference>
<organism evidence="1 2">
    <name type="scientific">Candidatus Schekmanbacteria bacterium GWA2_38_11</name>
    <dbReference type="NCBI Taxonomy" id="1817876"/>
    <lineage>
        <taxon>Bacteria</taxon>
        <taxon>Candidatus Schekmaniibacteriota</taxon>
    </lineage>
</organism>
<sequence>MKSCYWCKRELEIFDRVRRDEICPFCKNDLHSCINCKFYNEGKHNKCSEPNSEWVGDKEKRNYCEYFIFRDSLKVEQNKDEIRTKAEPLFKSNKKN</sequence>